<gene>
    <name evidence="9" type="ORF">PV399_12460</name>
</gene>
<dbReference type="InterPro" id="IPR006162">
    <property type="entry name" value="Ppantetheine_attach_site"/>
</dbReference>
<feature type="domain" description="Carrier" evidence="8">
    <location>
        <begin position="2028"/>
        <end position="2103"/>
    </location>
</feature>
<dbReference type="GO" id="GO:0017000">
    <property type="term" value="P:antibiotic biosynthetic process"/>
    <property type="evidence" value="ECO:0007669"/>
    <property type="project" value="UniProtKB-KW"/>
</dbReference>
<dbReference type="Pfam" id="PF00501">
    <property type="entry name" value="AMP-binding"/>
    <property type="match status" value="6"/>
</dbReference>
<dbReference type="PROSITE" id="PS00012">
    <property type="entry name" value="PHOSPHOPANTETHEINE"/>
    <property type="match status" value="6"/>
</dbReference>
<reference evidence="9" key="1">
    <citation type="journal article" date="2023" name="Microb. Genom.">
        <title>Mesoterricola silvestris gen. nov., sp. nov., Mesoterricola sediminis sp. nov., Geothrix oryzae sp. nov., Geothrix edaphica sp. nov., Geothrix rubra sp. nov., and Geothrix limicola sp. nov., six novel members of Acidobacteriota isolated from soils.</title>
        <authorList>
            <person name="Weisberg A.J."/>
            <person name="Pearce E."/>
            <person name="Kramer C.G."/>
            <person name="Chang J.H."/>
            <person name="Clarke C.R."/>
        </authorList>
    </citation>
    <scope>NUCLEOTIDE SEQUENCE</scope>
    <source>
        <strain evidence="9">NRRL_B-16521</strain>
    </source>
</reference>
<dbReference type="Gene3D" id="1.10.1200.10">
    <property type="entry name" value="ACP-like"/>
    <property type="match status" value="6"/>
</dbReference>
<dbReference type="PANTHER" id="PTHR45527:SF1">
    <property type="entry name" value="FATTY ACID SYNTHASE"/>
    <property type="match status" value="1"/>
</dbReference>
<feature type="domain" description="Carrier" evidence="8">
    <location>
        <begin position="7162"/>
        <end position="7236"/>
    </location>
</feature>
<feature type="compositionally biased region" description="Gly residues" evidence="7">
    <location>
        <begin position="5132"/>
        <end position="5141"/>
    </location>
</feature>
<dbReference type="InterPro" id="IPR045851">
    <property type="entry name" value="AMP-bd_C_sf"/>
</dbReference>
<feature type="domain" description="Carrier" evidence="8">
    <location>
        <begin position="6113"/>
        <end position="6188"/>
    </location>
</feature>
<dbReference type="GO" id="GO:0043041">
    <property type="term" value="P:amino acid activation for nonribosomal peptide biosynthetic process"/>
    <property type="evidence" value="ECO:0007669"/>
    <property type="project" value="TreeGrafter"/>
</dbReference>
<feature type="region of interest" description="Disordered" evidence="7">
    <location>
        <begin position="7142"/>
        <end position="7162"/>
    </location>
</feature>
<dbReference type="FunFam" id="3.30.300.30:FF:000010">
    <property type="entry name" value="Enterobactin synthetase component F"/>
    <property type="match status" value="1"/>
</dbReference>
<evidence type="ECO:0000313" key="9">
    <source>
        <dbReference type="EMBL" id="MDX2960521.1"/>
    </source>
</evidence>
<dbReference type="InterPro" id="IPR009081">
    <property type="entry name" value="PP-bd_ACP"/>
</dbReference>
<dbReference type="FunFam" id="1.10.1200.10:FF:000016">
    <property type="entry name" value="Non-ribosomal peptide synthase"/>
    <property type="match status" value="2"/>
</dbReference>
<dbReference type="SMART" id="SM01294">
    <property type="entry name" value="PKS_PP_betabranch"/>
    <property type="match status" value="1"/>
</dbReference>
<evidence type="ECO:0000256" key="1">
    <source>
        <dbReference type="ARBA" id="ARBA00001957"/>
    </source>
</evidence>
<dbReference type="NCBIfam" id="NF004282">
    <property type="entry name" value="PRK05691.1"/>
    <property type="match status" value="8"/>
</dbReference>
<dbReference type="CDD" id="cd19543">
    <property type="entry name" value="DCL_NRPS"/>
    <property type="match status" value="2"/>
</dbReference>
<dbReference type="SUPFAM" id="SSF56801">
    <property type="entry name" value="Acetyl-CoA synthetase-like"/>
    <property type="match status" value="6"/>
</dbReference>
<dbReference type="NCBIfam" id="TIGR01720">
    <property type="entry name" value="NRPS-para261"/>
    <property type="match status" value="3"/>
</dbReference>
<dbReference type="Gene3D" id="3.30.559.30">
    <property type="entry name" value="Nonribosomal peptide synthetase, condensation domain"/>
    <property type="match status" value="9"/>
</dbReference>
<evidence type="ECO:0000256" key="3">
    <source>
        <dbReference type="ARBA" id="ARBA00022450"/>
    </source>
</evidence>
<dbReference type="Gene3D" id="3.40.50.980">
    <property type="match status" value="8"/>
</dbReference>
<dbReference type="CDD" id="cd05930">
    <property type="entry name" value="A_NRPS"/>
    <property type="match status" value="3"/>
</dbReference>
<dbReference type="InterPro" id="IPR010071">
    <property type="entry name" value="AA_adenyl_dom"/>
</dbReference>
<feature type="region of interest" description="Disordered" evidence="7">
    <location>
        <begin position="5119"/>
        <end position="5154"/>
    </location>
</feature>
<dbReference type="GO" id="GO:0031177">
    <property type="term" value="F:phosphopantetheine binding"/>
    <property type="evidence" value="ECO:0007669"/>
    <property type="project" value="InterPro"/>
</dbReference>
<dbReference type="InterPro" id="IPR001242">
    <property type="entry name" value="Condensation_dom"/>
</dbReference>
<organism evidence="9 10">
    <name type="scientific">Streptomyces acidiscabies</name>
    <dbReference type="NCBI Taxonomy" id="42234"/>
    <lineage>
        <taxon>Bacteria</taxon>
        <taxon>Bacillati</taxon>
        <taxon>Actinomycetota</taxon>
        <taxon>Actinomycetes</taxon>
        <taxon>Kitasatosporales</taxon>
        <taxon>Streptomycetaceae</taxon>
        <taxon>Streptomyces</taxon>
    </lineage>
</organism>
<dbReference type="SUPFAM" id="SSF52777">
    <property type="entry name" value="CoA-dependent acyltransferases"/>
    <property type="match status" value="18"/>
</dbReference>
<feature type="domain" description="Carrier" evidence="8">
    <location>
        <begin position="4601"/>
        <end position="4675"/>
    </location>
</feature>
<dbReference type="InterPro" id="IPR023213">
    <property type="entry name" value="CAT-like_dom_sf"/>
</dbReference>
<dbReference type="EMBL" id="JARAWC010000007">
    <property type="protein sequence ID" value="MDX2960521.1"/>
    <property type="molecule type" value="Genomic_DNA"/>
</dbReference>
<dbReference type="SMART" id="SM00823">
    <property type="entry name" value="PKS_PP"/>
    <property type="match status" value="6"/>
</dbReference>
<dbReference type="GO" id="GO:0003824">
    <property type="term" value="F:catalytic activity"/>
    <property type="evidence" value="ECO:0007669"/>
    <property type="project" value="InterPro"/>
</dbReference>
<dbReference type="Gene3D" id="3.30.300.30">
    <property type="match status" value="6"/>
</dbReference>
<accession>A0AAP6B993</accession>
<dbReference type="InterPro" id="IPR000873">
    <property type="entry name" value="AMP-dep_synth/lig_dom"/>
</dbReference>
<comment type="caution">
    <text evidence="9">The sequence shown here is derived from an EMBL/GenBank/DDBJ whole genome shotgun (WGS) entry which is preliminary data.</text>
</comment>
<dbReference type="CDD" id="cd19540">
    <property type="entry name" value="LCL_NRPS-like"/>
    <property type="match status" value="2"/>
</dbReference>
<dbReference type="CDD" id="cd19534">
    <property type="entry name" value="E_NRPS"/>
    <property type="match status" value="1"/>
</dbReference>
<dbReference type="InterPro" id="IPR020806">
    <property type="entry name" value="PKS_PP-bd"/>
</dbReference>
<dbReference type="InterPro" id="IPR042099">
    <property type="entry name" value="ANL_N_sf"/>
</dbReference>
<dbReference type="Pfam" id="PF00550">
    <property type="entry name" value="PP-binding"/>
    <property type="match status" value="6"/>
</dbReference>
<feature type="domain" description="Carrier" evidence="8">
    <location>
        <begin position="965"/>
        <end position="1039"/>
    </location>
</feature>
<dbReference type="Pfam" id="PF13193">
    <property type="entry name" value="AMP-binding_C"/>
    <property type="match status" value="6"/>
</dbReference>
<dbReference type="PANTHER" id="PTHR45527">
    <property type="entry name" value="NONRIBOSOMAL PEPTIDE SYNTHETASE"/>
    <property type="match status" value="1"/>
</dbReference>
<dbReference type="FunFam" id="3.40.50.980:FF:000001">
    <property type="entry name" value="Non-ribosomal peptide synthetase"/>
    <property type="match status" value="4"/>
</dbReference>
<dbReference type="GO" id="GO:0072330">
    <property type="term" value="P:monocarboxylic acid biosynthetic process"/>
    <property type="evidence" value="ECO:0007669"/>
    <property type="project" value="UniProtKB-ARBA"/>
</dbReference>
<dbReference type="GO" id="GO:0044550">
    <property type="term" value="P:secondary metabolite biosynthetic process"/>
    <property type="evidence" value="ECO:0007669"/>
    <property type="project" value="UniProtKB-ARBA"/>
</dbReference>
<dbReference type="RefSeq" id="WP_319060880.1">
    <property type="nucleotide sequence ID" value="NZ_JARAWC010000007.1"/>
</dbReference>
<keyword evidence="5" id="KW-0677">Repeat</keyword>
<dbReference type="Gene3D" id="2.30.38.10">
    <property type="entry name" value="Luciferase, Domain 3"/>
    <property type="match status" value="4"/>
</dbReference>
<name>A0AAP6B993_9ACTN</name>
<dbReference type="SUPFAM" id="SSF47336">
    <property type="entry name" value="ACP-like"/>
    <property type="match status" value="6"/>
</dbReference>
<protein>
    <submittedName>
        <fullName evidence="9">Non-ribosomal peptide synthase/polyketide synthase</fullName>
    </submittedName>
</protein>
<feature type="domain" description="Carrier" evidence="8">
    <location>
        <begin position="3098"/>
        <end position="3172"/>
    </location>
</feature>
<dbReference type="FunFam" id="2.30.38.10:FF:000001">
    <property type="entry name" value="Non-ribosomal peptide synthetase PvdI"/>
    <property type="match status" value="3"/>
</dbReference>
<evidence type="ECO:0000259" key="8">
    <source>
        <dbReference type="PROSITE" id="PS50075"/>
    </source>
</evidence>
<sequence>MNTRRTGFVPLPATAAQRGVRVAERLDADATAFHCAAVLDLPGTIDPGLLGRAVAHAVDDAEALRVRFTEHDDRLTLHVRPPEEARTARELTPVDLSAHPDPAAAADAWAAARQAEAPTMLGARPLVSHALLRLGAGHHRLFLSYHHALLDGFGQSLHTARIAEIYTALEAGKPVPPSRAGTLAALVDEDTAYTTSGAFERDRRYWRETLNGLATPQARPHGDPTAPLHSHGPLGPEQTRPLLDAARAARVPWTVMAIALTAAHRRITTGEDEIVFGLPVAARQSRTALTTPGMLANELPLRLTVSRWTTLGDLVDEVRRAVGSLLRHQRYRGEDLHRDLGRASGTGGFGGLTLNVMAFDRTLRFGQAEAVTRQLSTGPVRGLAVNLQGRTDGEGGLALDLHADGATHDADDLAGLRAGLVHYLQHAPADLGRRVGAVDPHPAGTRTAPLRGEPTARPDRPGGLAGAFEERAAHTPDAVALVSGAHTITTGELNAAANRLARHLRAQGAGPESVVGLHLPRSPQQVTAVLAVLKAGAAYLPLDPAYPAERTAYVLDDAHPALVITTARLAAALPPGPARVVVLDDADVTHALSAAPATDLAGPERPTVTADSAAYVIHTSGSTGRPKGVVGLHGGALNRVDWFAAAHPLPPGRPVLGKTSLSFIDGTTELFGALLHGAPLVLASDTALSAAEDVVDLVDRHRVGRVSLVPSLLSALLDSDRAHLLRTCETLVSSGEALPADLAARVAETLPDTRLLNLYGSSEATGDSLAAVCAGPDVSLGTPVHNTTVLVLDELLLPVRPGEAGELHLAGAGLARGYLGRPALTAERFVAGPDGTRMYRTGDRVRIRPDGSLAYLGRTDSQVKLRGNRVDLAEVEAALRSAPGVGEAVAVVHGADGEGQLAGYVTPAAGRPDPAEVRRHAATVLPDYAVPAAVVVLDAFPLTPSGKVDRRALPALRFTSTSGRAPVGPRETALCALFADVLGLDSVFAEDGFPDLGGDSIKALRLVGRARKAGIVLSARDVFEHRTPAALALVAAGNSAEEPAAPAALRSPLPDEEAATLLAERGAGEILPVTPLQEGLLFLGLLDGPDTYVIQSALDLAGTLDPDRMRAAADRLLDRHANLRAAFLHEGLSAPVAFCAPGVPVPWRHSDLSALPAPEREDAAHRAADEDRTAPFDPALPPLLRMRLVTLDATRHRLVLTYHHLLLDGWSLPVLLRELLHLYAAGGDTSREPAAPVPFSEHLRLLGARDREAGLTAWREALAGPVEPTLVAPGSTGAEHPSELAEKRLSAELTERLEQRARAAGLTVASVVRGAWALVLGRLTGRADVVFGNTVAGRPAELDGHEGMVGLFANTVPVRVAWTPREPLLDLLVRSQAEQGALLAHQHLGLADIQRATGVEQLFDTLLVVENQPAGQSELALAADAAGVTVTGTGFRDSTHYPLALTVLLGEELVLQLERRAGDDGPAPAAVVVERVADVLTAITETPTLPLGRLGVLTPEEHRRAVTAGDNTGHPPLDLTVGELLERQAAATPDATALAAESETPLTFAELDTRVNRLARHLIALGAAPGTVVGLLLPRRADLVVALLAVLKSGAAYLPMETDLPPSRVERLLADTEPVLVVTAGTPHDTGAIPVVDLDDPHTRTAVEQQADGPVTDADRARPLTPADAAYVLFTSGSTGRPKGVVIEHRGVRNLVAQHHETLAGPQIRRPHGRPLRFVLTAPLSFDTSWEALIWMLAGHELHLLGDTTRRDAAAVVGYLRATGADVLDVTPSYAEVLLEEGLLDGPAAPSILLLGGEAAGERLWTRLRSVPGLEAHNLYGPTEFTVDALAADLADAARPVIGRPVRATGAHILDDALRPVPAGVPGELYLAGEGLARGYLGRPDLTAERFVACPFGPPGARAYRTGDLVRRRADGLVEYLGRADNQINVRGFRVEPGEVEAVLGEHPGVVRAGVTVRGERLVAYVVVREDGAPGPEELRAHALRTLPRHAVPQAFVTVAELPLSPNGKLDLKALPAPEAEARPEGRAPRGHHEEALCALFADLFGVDTVGPDEGFFDLGGHSLMATRLVGRVRAALGVRLSVRDVFDAPTPAALAAVLARAETMDAAAPHLPAERPERVPMSYAQRRLWFLHQLESSRSTYNMPMALRIAGDLDTAALAAALADLVARHEILRTEFAQDADGPHQTVRPHTPGPLPLTPVDVDAAHLDDRLREEALRPFTLTGEPPFRAALLRLGPTEHVLTLTAHHIAGDGWSTAPLLTDLAHAFDARRTGAAPVWDAPAPQYADHTLAQSALLGSEDDPDSVASRQLAHWREALAGLPEEIPLPLDRPRGSTVSDRGGKVTFAVPEDSYRRLGALATAAGTTPFVALQTAVAVLLSRLGGGTDIPVGAPVAGRTDETYHGAVGAFVNTVVLRTDLSGGPSFRDLLAAGRERGLRALAHQDLPFERLVEVLSPTRSLSRHPLFQVMFTFDDAPTQAVVDALTGFGDLHVTVRDVETGLAKFDLGFTLAEQGGDTGGLHGELDYRADLFDEVTARSLADRLVRVTAALAADPDAPVDRIDVLGEQERATVLEQWGAGCPGPEPLTLPALFEARVSEAPDAPAVVQGLHGETLTYRELDERANRLARHLVAQGAGPDRFVGVCLPRSIEWVVSWLAVAKAGAAFLPIDPAYPAERIRFMLADSAPHPVLTLDKLAPPLREAGADCLLVDGPALAATLRDLPAHPLTDADRTAPLRHDHAAYVIYTSGSTGVPKGVITPHTGIAALSALQRSALGLDGTSRVLQLVSTSFDTSLWDAFCALLSGATLVLAPEDTPLGQDLADFVRDASVTHVAVQPAVVANLPDDSLPAGVTLTLNGDVLPPGLVHRWLPGRRILNGYGPTEATVGATLWDCDRHDAAATAVPIGRPFDGKRLYVLDEALRPVPPGVPGELYIVGGLARGYHDRPALTAERFVACPFPAPGDARPSGERMYRTGDRVRWNRQGAIEFLGRTDDLVKLRGFRIELGEVEAALAAHPDIAQSVAVVREDVPGDRRLVAYAVPEPGRSADPAVLQSWLAQRLPAYLLPSACVLLDALPLNVNDKVDRRALPRPETATTPGRAPRGAREQLLCDLFAQVLSTGPVGADDGFFDLGGDSILSIQLVNAARRAGLALSTRDLFEHPTPAALAALVPAPAATGGGPDTGDVPLTPVVHRWRELGGPTGTFHQSVAVPVPAGLGLAELTGAVTALLDRHDALRLALTTDPDWRLRVLAPGSLDATRQVRRVDATGAHGTALRDLITREAAEARTRLAPERAEVFQAVWLDRGDEPGRLLLVAHHIAVDAVSWRILLPDLAEAWQAVSDGREPQLAPVPTSLRAWATGLHRLAAEPGRDAELGPWLRRADADLTPVGGRPLDPARDVLGSAGRLELTLPPEVTARVLDATNRLRCDAAELLLTGLVLAVSGWDRDRPGVLVEIEGHGRAESLLPGADLSRTVGWFTSLHPLLLPAGRDLDEVLTAVKERVRDIPDQGIGHGLLRHLTPATGARLARLARPDFAFNYLGRVSAAPGGLWTSTADEGATLDTQDPATPLSHAVALDAVVLDGTDGPRLTATWTWAADLLTPESARALAQGWFTALTDLSGHEGVLTPPDVSAPGITADDLATLRDLHPGLVDVLPLSPLQQGLYFHHVHHGTLDEDYVVQCAADLDGPLDADRFEAAAQALLDRHTNLRAGFRHEGLDRPVQILPGQVPVPWTYTDLTALTPADREGVLEKTARREREQGFSLTRPPLLRFALLRCGPNRHRLLLTLHHILLDGWSTPVLFHDLLHLYRADDPEPLPPVRPFRDHLRWLAGQDRDGAAEAWRTALDGLPGPTLLVPGHTSADPAQAVAELSEEDTAALTGFARERGVTVGAVVQAAWAVLLSSLVGRGDVVFGVTVSGRPAELDGAESMVGLFINTVPLRVRVDPAEALGDLAVRVQAERSALLAHEHLGLAEIQRIAGHGELFDTTTVFENYPVDADALAGTAALSGLTLGPADITNAGHYPVTLTVAPGTRLRLQLRHPSGAYDTGEAEAIAGRLAGLVRLTAAAPRTPVAQAGLPATNERQQNVEWNGTAGEAPGGTATDLFEAAATRAPRSVALVTGRGELTFAELNERANRLAHLLIAAGAAPERHVAVLLPRTEDWIVTLLAVLKSGAAYVPVDPAQPAARTAHVLRETAPVAVVTTRAAAADGHTEGAEPIVLDDPRTARALADASTGNPAGRGLRPGHPAYVIHTSGSTGTPKGVVVPHSALVNLYTAHGEALFTPGRERTLRVGHLSPATFDASWNPLLWMAAGHELHVLDEATRTDPYAVVAHVDAHRLDYVQVTPTYFDRLRDAGFLGTGHHPAVIALGGEAITPPAWEALAASRSTAWNLYGPTECTVDTTGTTIETGTAPHLGRPLLNTRVHLLDAALKPVAPGTVGELCLAGPQLARGYLNRPDLTAERFVADPFGAPGDRLYRTGDLARRRPDGRLEFAGRSDQQVKLRGFRIEPREVEAALETHPAVTAAAVVVREDRPGDRRLVGYAALSGPDEPDLRAHLAQLLPEHLVPSAVVVLPELPLTASGKLDRTALPAPEQSAPGAARAPRTEQETLLRALFAEVLGVPDAGVEDDFFGLGGDSILSMQLVGRARRAGLTLTTRDVFDHRTVAALATHAAFTGEAAEPDPEPDDDGIGEVPLTPIMVRLAESGVPLDGHAQTVAVHLPAGLDPRHLTEALQDLIDHHDALRMTLETDEAGWVPEIRPRGTVTAHSVLEHVDATAPDTEDVTSLAARVTARLAPADGAVVRAALLDRGPTDQGLLVLAVHHLAVDGVSWRILLSDLATACLARAKGERPRLPRVATSLRTWAQGLTGQAAARRTELPLWKAVLEGPDPLLGARPLDPDTDLAATVRRTEVTLPADLSRAVLAADSPDHLMLAALAVAVGRRRAERGHHHTSGLLVDVEGHGRAEHLVEGADLSRTVGWFTSVHPLRITAGDSPDAALRGVRDAVSAVPDGGVGYGLLRHLNPRTAPVLARAAAPQIMFNYLGRVGAPAAADGFVPEVLGVGDDAPDAPLSHVLVLDAVATEHGDGPRLTATWSRAGELLTEQDVTELARVWTETLRTLTGGTGDEPDDGHQGPGGGGGAGTPPRPGPVDLSDVTLTPQELDHLTATGPAPEAVLPLAPLQEGLLFHHVLDQDVPDVYNAQATLDLHGTLDRARLREAMAAVLRRHPNLRASFRFDGVRTPVQVIPREIDVPWTETDLRDRQDPHAEAARRADEDRIRRFDPAHGPLLRCLLMRLDDTTFRFVITNHHVLWDGWSQPILLKELIELYRTGDPGALPPVRPFRDHLRWLAGRDRDAAAHAWRDALDGLPGPTLLAAHTGAPTEAPRRLEHAVDPETSASVTAFARKRGVTVGAVVQAAWAVLLGGLVGRGDVVFGVTVSGRPAELDGAESMVGLFINTVPQRVRVDPAESLGDLVVRVQAERSALLAHEHLGLAEIQRIAGHGELFDTAMVVENYPAGDEVTEVVPGLDVVGTDGYDSTHFPLALAVLPDDVLRLRLDCAPTLFDDRALAAVAERFTGILRAIGDAPTLPVARAGLLTAEETALADGVGTRGQDAEPGALWHNLFERRAAQAPAHPAVEFGDGTLTASELNERANRLARLLIARGAGPERFVAVALPRSLELPVVMLAVAKAGAALVPLDLAHPAERVRLVLDDTGPLLVVTTLDAGFTGDVPRVALDDPATAAALAALSADDVRDEERTAPLRAAHPAYAVHTSGSTGRPKAVVVTHAGLPALAAGQLDRFAVAGDSKVLQFASPTFDASVSELMIALLSGGTAVLAPADRLLPGPGLAALLAEHRITHVTLPPAVLAVLPDDAVPAGTMITTAGDACTAEVVRRWAPGRRLVNAYGPTECTVCATMSEPLAPDAGVPPIGGPIDGAVVHVLDFALRAVPDGVAGDLYVSGPGLARGYLGRPDLTAERFVAAPSGARMYRTGDLVRRRPDGELEFVGRADDQVKVRGFRIEPAEVEAYLGQEPGVARCAVTTDDQRLVALVVPEDGAALDPVRLRDALAERVPAHLLPSAVVLVDDLPLTRNGKLDRAALTVPRTARTGTGRGPRTPREEILCGLFADVLGVDAVGTDDDFFGLGGHSLTATRLVSRVRSVLGTELSVRDVFQAPTVAGLAALLESSGPSDVSGGAVLGGGVRPERVPLSFAQRRLWFLDRLDGSGAAYNVPMALRFSGQLDRAALFGALSDVVERHEALRTVIAEDGEGPYQVILDAESVSPEWVTQAVGEGELDSQLSAAAQRGFDLSGELPVRGFLFEVGVDEHVVLLVMHHIAGDGWSVGPLAADFAEAFVARCGGGVPEWEPLPVQYADYAVWQRELLGSENDPDSALSRQVEFWREGLAGLPVELLLPVDRVRPVVGSQRGGRVEFEVPAALHAGVAGVARECGATVFMVVQAALGVLLSRLGGGVDVPIGVPVAGRGDVKVERLVGFFVNTLVLRTDVSGDPSFRELVGRVRAADLAAFAHQDVPFERIVEIVNPERSAARHPLFQISLSMENTDAQIAPPLPDVPGLTAGSYPVDTGAAKFDLAFGFEERAGGGFTGSLQYSHDLFDRETAESFAARLVRLLESATDDPGRAVGSLDLLPDDERARLLEEWNDTASDAGTPTFPRLFEDQVRRTPDAPALIGDGFELSYADLDARANALAHELIAAGAGPEDIVALLLPRSADLIVSLLAVVKAGAAYTPIDPAHPDARIGVVLEGSRAVLVLTDRAGAARVGDVPAVLVGEFDLSRPRQAPTDADRIRPLRPGNPAYLIYTSGSTGTPKGVVVPHTGLASLAAEEGRRFAVGHDSRVLQLSAPGFDAMVLEVTSAFGAGAALVVPQPGPLAGELLAETVAAHRVTHALVPPAALATVPEGALSSMTTLVVGGEACGPELVARWAPGRRMVNAYGPTESTVVTSTSDPVAAAGDVPIGRPVQNTRVHVLDEALRPVPVGVPGELYVSGAGLARGYLGRPDLTAERFVAAPSGARMYRTGDLVRWRRDGQLVFLGRADGQVKLRGVRIETGEVAAAVSAAPGVLTAVAGLHTADGVPRLVAHVVAEPGTDLDPAAVREYAAAVLPRHLVPAAVVVVPRIPVTANGKTDRSALPAPDFTSAGGTRAASGAREETLVRLFAEVLRLPEVGVDDGFFDVGGDSILAIELVSRARRAGLVLSPRQVFEHATPARLAAAATPAGGAGSELEGAGTGPVPLTPVVAWLRDTAGPVTRFSQSTLVRTPVGLDAGQVRDALAALTDRHDALRLTLETDGGRWEQRVREPGTVDASACLHRVDASGLDDDALRAVLLEEGEAVRSRIDPRRGAVLRAAFFDRGPGQDGMLLLVVHHLAVDAVSWRVLLPDLAEACASLLAGEPVRLQPVGTSLRSWATRLTELAHEPALAADAPRWAQTLREPRAALAGRPLDRATDLAASSGHLMTRLSPETTAALLADVPAAYRCELREILLAALGWAVADWSADGGSAVVAEIEGHGRDEDLVPGADLSRTVGWFTQTHPVRLDLAAPDRAEAWSGGPATGRLLNSVKEQLRALPLRRAGYGLLRHLAPDTGAALAELPAPDLAFNYLGRFTGSADDDGEPGPFTALAGYETGADQDPDAPLSHLLDLSALVADQDGAPVLMANWTWASDAMARERVEALAGLWNRALETFVRHAFTDHGLTPSDVTVPHLSQDEIDEFELDLEFDVDADEETAW</sequence>
<dbReference type="FunFam" id="1.10.1200.10:FF:000005">
    <property type="entry name" value="Nonribosomal peptide synthetase 1"/>
    <property type="match status" value="2"/>
</dbReference>
<feature type="region of interest" description="Disordered" evidence="7">
    <location>
        <begin position="214"/>
        <end position="239"/>
    </location>
</feature>
<comment type="cofactor">
    <cofactor evidence="1">
        <name>pantetheine 4'-phosphate</name>
        <dbReference type="ChEBI" id="CHEBI:47942"/>
    </cofactor>
</comment>
<dbReference type="Pfam" id="PF00668">
    <property type="entry name" value="Condensation"/>
    <property type="match status" value="9"/>
</dbReference>
<dbReference type="InterPro" id="IPR025110">
    <property type="entry name" value="AMP-bd_C"/>
</dbReference>
<evidence type="ECO:0000256" key="6">
    <source>
        <dbReference type="ARBA" id="ARBA00023194"/>
    </source>
</evidence>
<evidence type="ECO:0000256" key="4">
    <source>
        <dbReference type="ARBA" id="ARBA00022553"/>
    </source>
</evidence>
<dbReference type="GO" id="GO:0008610">
    <property type="term" value="P:lipid biosynthetic process"/>
    <property type="evidence" value="ECO:0007669"/>
    <property type="project" value="UniProtKB-ARBA"/>
</dbReference>
<dbReference type="PROSITE" id="PS00455">
    <property type="entry name" value="AMP_BINDING"/>
    <property type="match status" value="5"/>
</dbReference>
<evidence type="ECO:0000256" key="2">
    <source>
        <dbReference type="ARBA" id="ARBA00006432"/>
    </source>
</evidence>
<dbReference type="PROSITE" id="PS50075">
    <property type="entry name" value="CARRIER"/>
    <property type="match status" value="6"/>
</dbReference>
<dbReference type="FunFam" id="3.40.50.12780:FF:000012">
    <property type="entry name" value="Non-ribosomal peptide synthetase"/>
    <property type="match status" value="2"/>
</dbReference>
<keyword evidence="6" id="KW-0045">Antibiotic biosynthesis</keyword>
<dbReference type="Gene3D" id="3.30.559.10">
    <property type="entry name" value="Chloramphenicol acetyltransferase-like domain"/>
    <property type="match status" value="9"/>
</dbReference>
<evidence type="ECO:0000256" key="7">
    <source>
        <dbReference type="SAM" id="MobiDB-lite"/>
    </source>
</evidence>
<dbReference type="InterPro" id="IPR036736">
    <property type="entry name" value="ACP-like_sf"/>
</dbReference>
<comment type="similarity">
    <text evidence="2">Belongs to the ATP-dependent AMP-binding enzyme family.</text>
</comment>
<evidence type="ECO:0000313" key="10">
    <source>
        <dbReference type="Proteomes" id="UP001282288"/>
    </source>
</evidence>
<keyword evidence="3" id="KW-0596">Phosphopantetheine</keyword>
<evidence type="ECO:0000256" key="5">
    <source>
        <dbReference type="ARBA" id="ARBA00022737"/>
    </source>
</evidence>
<dbReference type="GO" id="GO:0005737">
    <property type="term" value="C:cytoplasm"/>
    <property type="evidence" value="ECO:0007669"/>
    <property type="project" value="TreeGrafter"/>
</dbReference>
<dbReference type="Gene3D" id="3.40.50.12780">
    <property type="entry name" value="N-terminal domain of ligase-like"/>
    <property type="match status" value="2"/>
</dbReference>
<dbReference type="NCBIfam" id="TIGR01733">
    <property type="entry name" value="AA-adenyl-dom"/>
    <property type="match status" value="6"/>
</dbReference>
<dbReference type="InterPro" id="IPR010060">
    <property type="entry name" value="NRPS_synth"/>
</dbReference>
<dbReference type="InterPro" id="IPR020845">
    <property type="entry name" value="AMP-binding_CS"/>
</dbReference>
<dbReference type="Proteomes" id="UP001282288">
    <property type="component" value="Unassembled WGS sequence"/>
</dbReference>
<keyword evidence="4" id="KW-0597">Phosphoprotein</keyword>
<dbReference type="NCBIfam" id="NF003417">
    <property type="entry name" value="PRK04813.1"/>
    <property type="match status" value="6"/>
</dbReference>
<proteinExistence type="inferred from homology"/>